<proteinExistence type="predicted"/>
<sequence length="641" mass="71375">MSSQGEKPRRRFAPEPIETTYESVRKPVQTQPGGHMPELTPDASPRELSPTAMDRVPEYPDHQVYGSRRFAPQLIETSRRVRRVGDTGPATKPADKTDITPYTNHIYVQRSKSRRKPAEYIHPNIQPKGARRESEDENAGNYVLEWAAKEAERQMQEDALAAFPNSRAREGGAAHFYFRESSGDDTTSRSTSPEPTSQIPKQHGRQARIIRRKSSDLGYWHKHMQEHAAKAAADRGETIHDLEPEQPLDEDVEMDDDELDKMELETPPDPLWTTARKASRASLASKGPIGESYMPLISSTAGTTTKEARLADVAASQTARRPIGESHMPLMPPVTAPASRMPGMPLASSAQIPPETGFRNHGSPFGRPFGAAGAAAREDMSNWKLKKAASPPMLGQDITFRRCPSPKLTKLEPDQSMKEVEMLDETYRDHTGEAGLWRGYCFRNNSSEQGLVPAALHGPRMLATPFPPSTPGDPFAAAFGQGSMTDEPETPHLSPSTAEHRVRSGEAKGLHMLSGIDEKLRREKANVEREEKIAAEFDDAFITQVYNYLSLGYPATARAFDGELSKISRISVDDLEQDDEKQMASGHITEPAGTDVPIDQRCPRWIALKKYIREWARQHPDLDSLEPFAWGMCERRGSWAI</sequence>
<dbReference type="Proteomes" id="UP000770015">
    <property type="component" value="Unassembled WGS sequence"/>
</dbReference>
<reference evidence="2" key="1">
    <citation type="journal article" date="2021" name="Nat. Commun.">
        <title>Genetic determinants of endophytism in the Arabidopsis root mycobiome.</title>
        <authorList>
            <person name="Mesny F."/>
            <person name="Miyauchi S."/>
            <person name="Thiergart T."/>
            <person name="Pickel B."/>
            <person name="Atanasova L."/>
            <person name="Karlsson M."/>
            <person name="Huettel B."/>
            <person name="Barry K.W."/>
            <person name="Haridas S."/>
            <person name="Chen C."/>
            <person name="Bauer D."/>
            <person name="Andreopoulos W."/>
            <person name="Pangilinan J."/>
            <person name="LaButti K."/>
            <person name="Riley R."/>
            <person name="Lipzen A."/>
            <person name="Clum A."/>
            <person name="Drula E."/>
            <person name="Henrissat B."/>
            <person name="Kohler A."/>
            <person name="Grigoriev I.V."/>
            <person name="Martin F.M."/>
            <person name="Hacquard S."/>
        </authorList>
    </citation>
    <scope>NUCLEOTIDE SEQUENCE</scope>
    <source>
        <strain evidence="2">MPI-SDFR-AT-0117</strain>
    </source>
</reference>
<protein>
    <submittedName>
        <fullName evidence="2">Uncharacterized protein</fullName>
    </submittedName>
</protein>
<feature type="compositionally biased region" description="Low complexity" evidence="1">
    <location>
        <begin position="184"/>
        <end position="197"/>
    </location>
</feature>
<feature type="region of interest" description="Disordered" evidence="1">
    <location>
        <begin position="1"/>
        <end position="98"/>
    </location>
</feature>
<evidence type="ECO:0000256" key="1">
    <source>
        <dbReference type="SAM" id="MobiDB-lite"/>
    </source>
</evidence>
<feature type="region of interest" description="Disordered" evidence="1">
    <location>
        <begin position="179"/>
        <end position="209"/>
    </location>
</feature>
<keyword evidence="3" id="KW-1185">Reference proteome</keyword>
<feature type="region of interest" description="Disordered" evidence="1">
    <location>
        <begin position="467"/>
        <end position="503"/>
    </location>
</feature>
<dbReference type="EMBL" id="JAGSXJ010000016">
    <property type="protein sequence ID" value="KAH6685001.1"/>
    <property type="molecule type" value="Genomic_DNA"/>
</dbReference>
<evidence type="ECO:0000313" key="3">
    <source>
        <dbReference type="Proteomes" id="UP000770015"/>
    </source>
</evidence>
<feature type="region of interest" description="Disordered" evidence="1">
    <location>
        <begin position="110"/>
        <end position="136"/>
    </location>
</feature>
<accession>A0A9P8V8H1</accession>
<gene>
    <name evidence="2" type="ORF">F5X68DRAFT_136776</name>
</gene>
<evidence type="ECO:0000313" key="2">
    <source>
        <dbReference type="EMBL" id="KAH6685001.1"/>
    </source>
</evidence>
<dbReference type="AlphaFoldDB" id="A0A9P8V8H1"/>
<name>A0A9P8V8H1_9PEZI</name>
<dbReference type="OrthoDB" id="4716584at2759"/>
<feature type="compositionally biased region" description="Basic and acidic residues" evidence="1">
    <location>
        <begin position="230"/>
        <end position="243"/>
    </location>
</feature>
<comment type="caution">
    <text evidence="2">The sequence shown here is derived from an EMBL/GenBank/DDBJ whole genome shotgun (WGS) entry which is preliminary data.</text>
</comment>
<feature type="region of interest" description="Disordered" evidence="1">
    <location>
        <begin position="230"/>
        <end position="252"/>
    </location>
</feature>
<organism evidence="2 3">
    <name type="scientific">Plectosphaerella plurivora</name>
    <dbReference type="NCBI Taxonomy" id="936078"/>
    <lineage>
        <taxon>Eukaryota</taxon>
        <taxon>Fungi</taxon>
        <taxon>Dikarya</taxon>
        <taxon>Ascomycota</taxon>
        <taxon>Pezizomycotina</taxon>
        <taxon>Sordariomycetes</taxon>
        <taxon>Hypocreomycetidae</taxon>
        <taxon>Glomerellales</taxon>
        <taxon>Plectosphaerellaceae</taxon>
        <taxon>Plectosphaerella</taxon>
    </lineage>
</organism>